<evidence type="ECO:0000313" key="11">
    <source>
        <dbReference type="EMBL" id="QAS52436.1"/>
    </source>
</evidence>
<evidence type="ECO:0000256" key="2">
    <source>
        <dbReference type="ARBA" id="ARBA00007599"/>
    </source>
</evidence>
<evidence type="ECO:0000313" key="12">
    <source>
        <dbReference type="Proteomes" id="UP000287756"/>
    </source>
</evidence>
<proteinExistence type="inferred from homology"/>
<dbReference type="KEGG" id="hli:HLI_09400"/>
<evidence type="ECO:0000256" key="8">
    <source>
        <dbReference type="ARBA" id="ARBA00022840"/>
    </source>
</evidence>
<dbReference type="InterPro" id="IPR027417">
    <property type="entry name" value="P-loop_NTPase"/>
</dbReference>
<comment type="similarity">
    <text evidence="2">Belongs to the TsaE family.</text>
</comment>
<dbReference type="EMBL" id="CP026118">
    <property type="protein sequence ID" value="QAS52436.1"/>
    <property type="molecule type" value="Genomic_DNA"/>
</dbReference>
<evidence type="ECO:0000256" key="9">
    <source>
        <dbReference type="ARBA" id="ARBA00022842"/>
    </source>
</evidence>
<evidence type="ECO:0000256" key="3">
    <source>
        <dbReference type="ARBA" id="ARBA00019010"/>
    </source>
</evidence>
<dbReference type="GO" id="GO:0016740">
    <property type="term" value="F:transferase activity"/>
    <property type="evidence" value="ECO:0007669"/>
    <property type="project" value="UniProtKB-KW"/>
</dbReference>
<dbReference type="SUPFAM" id="SSF52540">
    <property type="entry name" value="P-loop containing nucleoside triphosphate hydrolases"/>
    <property type="match status" value="1"/>
</dbReference>
<dbReference type="GO" id="GO:0005524">
    <property type="term" value="F:ATP binding"/>
    <property type="evidence" value="ECO:0007669"/>
    <property type="project" value="UniProtKB-KW"/>
</dbReference>
<keyword evidence="11" id="KW-0808">Transferase</keyword>
<comment type="subcellular location">
    <subcellularLocation>
        <location evidence="1">Cytoplasm</location>
    </subcellularLocation>
</comment>
<evidence type="ECO:0000256" key="6">
    <source>
        <dbReference type="ARBA" id="ARBA00022723"/>
    </source>
</evidence>
<dbReference type="Gene3D" id="3.40.50.300">
    <property type="entry name" value="P-loop containing nucleotide triphosphate hydrolases"/>
    <property type="match status" value="1"/>
</dbReference>
<gene>
    <name evidence="11" type="ORF">HLI_09400</name>
</gene>
<dbReference type="PANTHER" id="PTHR33540:SF2">
    <property type="entry name" value="TRNA THREONYLCARBAMOYLADENOSINE BIOSYNTHESIS PROTEIN TSAE"/>
    <property type="match status" value="1"/>
</dbReference>
<dbReference type="Proteomes" id="UP000287756">
    <property type="component" value="Chromosome"/>
</dbReference>
<keyword evidence="5" id="KW-0819">tRNA processing</keyword>
<evidence type="ECO:0000256" key="7">
    <source>
        <dbReference type="ARBA" id="ARBA00022741"/>
    </source>
</evidence>
<dbReference type="InterPro" id="IPR003442">
    <property type="entry name" value="T6A_TsaE"/>
</dbReference>
<keyword evidence="9" id="KW-0460">Magnesium</keyword>
<accession>A0A410MCP3</accession>
<dbReference type="OrthoDB" id="9815896at2"/>
<evidence type="ECO:0000256" key="4">
    <source>
        <dbReference type="ARBA" id="ARBA00022490"/>
    </source>
</evidence>
<dbReference type="GO" id="GO:0002949">
    <property type="term" value="P:tRNA threonylcarbamoyladenosine modification"/>
    <property type="evidence" value="ECO:0007669"/>
    <property type="project" value="InterPro"/>
</dbReference>
<dbReference type="GO" id="GO:0046872">
    <property type="term" value="F:metal ion binding"/>
    <property type="evidence" value="ECO:0007669"/>
    <property type="project" value="UniProtKB-KW"/>
</dbReference>
<dbReference type="FunFam" id="3.40.50.300:FF:000777">
    <property type="entry name" value="tRNA (N6-adenosine(37)-N6)-threonylcarbamoyltransferase complex ATPase TsaE"/>
    <property type="match status" value="1"/>
</dbReference>
<dbReference type="AlphaFoldDB" id="A0A410MCP3"/>
<dbReference type="NCBIfam" id="TIGR00150">
    <property type="entry name" value="T6A_YjeE"/>
    <property type="match status" value="1"/>
</dbReference>
<dbReference type="Pfam" id="PF02367">
    <property type="entry name" value="TsaE"/>
    <property type="match status" value="1"/>
</dbReference>
<evidence type="ECO:0000256" key="5">
    <source>
        <dbReference type="ARBA" id="ARBA00022694"/>
    </source>
</evidence>
<dbReference type="GO" id="GO:0005737">
    <property type="term" value="C:cytoplasm"/>
    <property type="evidence" value="ECO:0007669"/>
    <property type="project" value="UniProtKB-SubCell"/>
</dbReference>
<keyword evidence="8" id="KW-0067">ATP-binding</keyword>
<dbReference type="RefSeq" id="WP_128524722.1">
    <property type="nucleotide sequence ID" value="NZ_CP026118.1"/>
</dbReference>
<protein>
    <recommendedName>
        <fullName evidence="3">tRNA threonylcarbamoyladenosine biosynthesis protein TsaE</fullName>
    </recommendedName>
    <alternativeName>
        <fullName evidence="10">t(6)A37 threonylcarbamoyladenosine biosynthesis protein TsaE</fullName>
    </alternativeName>
</protein>
<name>A0A410MCP3_9BACI</name>
<keyword evidence="6" id="KW-0479">Metal-binding</keyword>
<reference evidence="11 12" key="1">
    <citation type="submission" date="2018-01" db="EMBL/GenBank/DDBJ databases">
        <title>The whole genome sequencing and assembly of Halobacillus litoralis ERB031 strain.</title>
        <authorList>
            <person name="Lee S.-J."/>
            <person name="Park M.-K."/>
            <person name="Kim J.-Y."/>
            <person name="Lee Y.-J."/>
            <person name="Yi H."/>
            <person name="Bahn Y.-S."/>
            <person name="Kim J.F."/>
            <person name="Lee D.-W."/>
        </authorList>
    </citation>
    <scope>NUCLEOTIDE SEQUENCE [LARGE SCALE GENOMIC DNA]</scope>
    <source>
        <strain evidence="11 12">ERB 031</strain>
    </source>
</reference>
<evidence type="ECO:0000256" key="1">
    <source>
        <dbReference type="ARBA" id="ARBA00004496"/>
    </source>
</evidence>
<dbReference type="PANTHER" id="PTHR33540">
    <property type="entry name" value="TRNA THREONYLCARBAMOYLADENOSINE BIOSYNTHESIS PROTEIN TSAE"/>
    <property type="match status" value="1"/>
</dbReference>
<sequence length="151" mass="17343">MSIYEWKSFSSDETKAFAEKLGERLQPGDLLTLEGDLGAGKTTFTKGLGKGLGVKRTINSPTFTIMKEYQGRFPFYHMDVYRLEDSDEDLGFEEYFEGSGVTVVEWAQFIKEFLPAERLDITINYKDDSTRLLTLQARSEHFEEICKEIIV</sequence>
<evidence type="ECO:0000256" key="10">
    <source>
        <dbReference type="ARBA" id="ARBA00032441"/>
    </source>
</evidence>
<keyword evidence="7" id="KW-0547">Nucleotide-binding</keyword>
<organism evidence="11 12">
    <name type="scientific">Halobacillus litoralis</name>
    <dbReference type="NCBI Taxonomy" id="45668"/>
    <lineage>
        <taxon>Bacteria</taxon>
        <taxon>Bacillati</taxon>
        <taxon>Bacillota</taxon>
        <taxon>Bacilli</taxon>
        <taxon>Bacillales</taxon>
        <taxon>Bacillaceae</taxon>
        <taxon>Halobacillus</taxon>
    </lineage>
</organism>
<keyword evidence="4" id="KW-0963">Cytoplasm</keyword>